<sequence length="428" mass="44072">MGMLDWTEKSSAVLQQGGVIAPDERLPWPQTTVMGVQHVIAMFGSTVLAPLLMGFDPNIAILMSGIGTLIFFVITGGKVPSYLGSSFAFIGVVIAATAYAGKGANANIGVALGGIIACGAVYTLVGFIVQAVGTNWIERFMPPVVTGAVVAVIGLNLASIPVKNMAASNFDSWMQVVTFVSVALVAVMTRGMVQRLLILVGLILASVIYALLTNGLGWGKPIDVSGIANAAWVGLPNFTAPVFTANAMMLIVPVVIILVAENLGHIKAVTAMTGKNLDVYMGRAFIGDGVATMVSGSAGGTGVTTYAENIGVMAATKIYSTAVFVVAALIAVLLGFSPKFGALIQAIPLPVMGGVSIVVFGLIAIAGARIWVTNKVDFSDNKNLLVAAITLVLGTGDFTLKFGQFALGGIGTATFGAILLYALLNRKA</sequence>
<evidence type="ECO:0000256" key="8">
    <source>
        <dbReference type="SAM" id="Phobius"/>
    </source>
</evidence>
<evidence type="ECO:0000256" key="7">
    <source>
        <dbReference type="ARBA" id="ARBA00023136"/>
    </source>
</evidence>
<keyword evidence="5 8" id="KW-0812">Transmembrane</keyword>
<keyword evidence="7 8" id="KW-0472">Membrane</keyword>
<feature type="transmembrane region" description="Helical" evidence="8">
    <location>
        <begin position="172"/>
        <end position="189"/>
    </location>
</feature>
<feature type="transmembrane region" description="Helical" evidence="8">
    <location>
        <begin position="82"/>
        <end position="100"/>
    </location>
</feature>
<dbReference type="InterPro" id="IPR006042">
    <property type="entry name" value="Xan_ur_permease"/>
</dbReference>
<feature type="transmembrane region" description="Helical" evidence="8">
    <location>
        <begin position="318"/>
        <end position="337"/>
    </location>
</feature>
<keyword evidence="10" id="KW-1185">Reference proteome</keyword>
<dbReference type="InterPro" id="IPR006043">
    <property type="entry name" value="NCS2"/>
</dbReference>
<accession>A0ABW1TYI1</accession>
<feature type="transmembrane region" description="Helical" evidence="8">
    <location>
        <begin position="406"/>
        <end position="424"/>
    </location>
</feature>
<evidence type="ECO:0000256" key="5">
    <source>
        <dbReference type="ARBA" id="ARBA00022692"/>
    </source>
</evidence>
<feature type="transmembrane region" description="Helical" evidence="8">
    <location>
        <begin position="349"/>
        <end position="372"/>
    </location>
</feature>
<reference evidence="10" key="1">
    <citation type="journal article" date="2019" name="Int. J. Syst. Evol. Microbiol.">
        <title>The Global Catalogue of Microorganisms (GCM) 10K type strain sequencing project: providing services to taxonomists for standard genome sequencing and annotation.</title>
        <authorList>
            <consortium name="The Broad Institute Genomics Platform"/>
            <consortium name="The Broad Institute Genome Sequencing Center for Infectious Disease"/>
            <person name="Wu L."/>
            <person name="Ma J."/>
        </authorList>
    </citation>
    <scope>NUCLEOTIDE SEQUENCE [LARGE SCALE GENOMIC DNA]</scope>
    <source>
        <strain evidence="10">CCUG 39402</strain>
    </source>
</reference>
<evidence type="ECO:0000256" key="1">
    <source>
        <dbReference type="ARBA" id="ARBA00004651"/>
    </source>
</evidence>
<feature type="transmembrane region" description="Helical" evidence="8">
    <location>
        <begin position="106"/>
        <end position="128"/>
    </location>
</feature>
<feature type="transmembrane region" description="Helical" evidence="8">
    <location>
        <begin position="196"/>
        <end position="218"/>
    </location>
</feature>
<comment type="similarity">
    <text evidence="2">Belongs to the nucleobase:cation symporter-2 (NCS2) (TC 2.A.40) family.</text>
</comment>
<dbReference type="Pfam" id="PF00860">
    <property type="entry name" value="Xan_ur_permease"/>
    <property type="match status" value="1"/>
</dbReference>
<evidence type="ECO:0000313" key="10">
    <source>
        <dbReference type="Proteomes" id="UP001596270"/>
    </source>
</evidence>
<proteinExistence type="inferred from homology"/>
<evidence type="ECO:0000256" key="4">
    <source>
        <dbReference type="ARBA" id="ARBA00022475"/>
    </source>
</evidence>
<feature type="transmembrane region" description="Helical" evidence="8">
    <location>
        <begin position="140"/>
        <end position="160"/>
    </location>
</feature>
<protein>
    <submittedName>
        <fullName evidence="9">Solute carrier family 23 protein</fullName>
    </submittedName>
</protein>
<dbReference type="RefSeq" id="WP_371438544.1">
    <property type="nucleotide sequence ID" value="NZ_JBHSRS010000018.1"/>
</dbReference>
<dbReference type="NCBIfam" id="TIGR00801">
    <property type="entry name" value="ncs2"/>
    <property type="match status" value="1"/>
</dbReference>
<evidence type="ECO:0000256" key="3">
    <source>
        <dbReference type="ARBA" id="ARBA00022448"/>
    </source>
</evidence>
<name>A0ABW1TYI1_9BURK</name>
<keyword evidence="4" id="KW-1003">Cell membrane</keyword>
<evidence type="ECO:0000313" key="9">
    <source>
        <dbReference type="EMBL" id="MFC6281857.1"/>
    </source>
</evidence>
<feature type="transmembrane region" description="Helical" evidence="8">
    <location>
        <begin position="238"/>
        <end position="260"/>
    </location>
</feature>
<dbReference type="Proteomes" id="UP001596270">
    <property type="component" value="Unassembled WGS sequence"/>
</dbReference>
<organism evidence="9 10">
    <name type="scientific">Polaromonas aquatica</name>
    <dbReference type="NCBI Taxonomy" id="332657"/>
    <lineage>
        <taxon>Bacteria</taxon>
        <taxon>Pseudomonadati</taxon>
        <taxon>Pseudomonadota</taxon>
        <taxon>Betaproteobacteria</taxon>
        <taxon>Burkholderiales</taxon>
        <taxon>Comamonadaceae</taxon>
        <taxon>Polaromonas</taxon>
    </lineage>
</organism>
<dbReference type="PROSITE" id="PS01116">
    <property type="entry name" value="XANTH_URACIL_PERMASE"/>
    <property type="match status" value="1"/>
</dbReference>
<keyword evidence="3" id="KW-0813">Transport</keyword>
<keyword evidence="6 8" id="KW-1133">Transmembrane helix</keyword>
<evidence type="ECO:0000256" key="2">
    <source>
        <dbReference type="ARBA" id="ARBA00008821"/>
    </source>
</evidence>
<dbReference type="EMBL" id="JBHSRS010000018">
    <property type="protein sequence ID" value="MFC6281857.1"/>
    <property type="molecule type" value="Genomic_DNA"/>
</dbReference>
<feature type="transmembrane region" description="Helical" evidence="8">
    <location>
        <begin position="59"/>
        <end position="75"/>
    </location>
</feature>
<dbReference type="PANTHER" id="PTHR42810:SF4">
    <property type="entry name" value="URIC ACID TRANSPORTER UACT"/>
    <property type="match status" value="1"/>
</dbReference>
<comment type="subcellular location">
    <subcellularLocation>
        <location evidence="1">Cell membrane</location>
        <topology evidence="1">Multi-pass membrane protein</topology>
    </subcellularLocation>
</comment>
<dbReference type="PANTHER" id="PTHR42810">
    <property type="entry name" value="PURINE PERMEASE C1399.01C-RELATED"/>
    <property type="match status" value="1"/>
</dbReference>
<comment type="caution">
    <text evidence="9">The sequence shown here is derived from an EMBL/GenBank/DDBJ whole genome shotgun (WGS) entry which is preliminary data.</text>
</comment>
<evidence type="ECO:0000256" key="6">
    <source>
        <dbReference type="ARBA" id="ARBA00022989"/>
    </source>
</evidence>
<gene>
    <name evidence="9" type="ORF">ACFQND_11495</name>
</gene>